<sequence>MKKILLVGESWISNATHFKGWDQFSSTTFHLGAEELISSIDSSKFKIEYLTSHDAA</sequence>
<reference evidence="2" key="1">
    <citation type="submission" date="2018-05" db="EMBL/GenBank/DDBJ databases">
        <authorList>
            <person name="Lanie J.A."/>
            <person name="Ng W.-L."/>
            <person name="Kazmierczak K.M."/>
            <person name="Andrzejewski T.M."/>
            <person name="Davidsen T.M."/>
            <person name="Wayne K.J."/>
            <person name="Tettelin H."/>
            <person name="Glass J.I."/>
            <person name="Rusch D."/>
            <person name="Podicherti R."/>
            <person name="Tsui H.-C.T."/>
            <person name="Winkler M.E."/>
        </authorList>
    </citation>
    <scope>NUCLEOTIDE SEQUENCE</scope>
</reference>
<evidence type="ECO:0000259" key="1">
    <source>
        <dbReference type="Pfam" id="PF07090"/>
    </source>
</evidence>
<dbReference type="InterPro" id="IPR010768">
    <property type="entry name" value="GATase1-like"/>
</dbReference>
<gene>
    <name evidence="2" type="ORF">METZ01_LOCUS349899</name>
</gene>
<name>A0A382RIQ8_9ZZZZ</name>
<dbReference type="AlphaFoldDB" id="A0A382RIQ8"/>
<evidence type="ECO:0000313" key="2">
    <source>
        <dbReference type="EMBL" id="SVC97045.1"/>
    </source>
</evidence>
<dbReference type="EMBL" id="UINC01121697">
    <property type="protein sequence ID" value="SVC97045.1"/>
    <property type="molecule type" value="Genomic_DNA"/>
</dbReference>
<accession>A0A382RIQ8</accession>
<feature type="non-terminal residue" evidence="2">
    <location>
        <position position="56"/>
    </location>
</feature>
<dbReference type="Pfam" id="PF07090">
    <property type="entry name" value="GATase1_like"/>
    <property type="match status" value="1"/>
</dbReference>
<proteinExistence type="predicted"/>
<protein>
    <recommendedName>
        <fullName evidence="1">Putative glutamine amidotransferase domain-containing protein</fullName>
    </recommendedName>
</protein>
<organism evidence="2">
    <name type="scientific">marine metagenome</name>
    <dbReference type="NCBI Taxonomy" id="408172"/>
    <lineage>
        <taxon>unclassified sequences</taxon>
        <taxon>metagenomes</taxon>
        <taxon>ecological metagenomes</taxon>
    </lineage>
</organism>
<feature type="domain" description="Putative glutamine amidotransferase" evidence="1">
    <location>
        <begin position="3"/>
        <end position="56"/>
    </location>
</feature>